<dbReference type="PANTHER" id="PTHR33332">
    <property type="entry name" value="REVERSE TRANSCRIPTASE DOMAIN-CONTAINING PROTEIN"/>
    <property type="match status" value="1"/>
</dbReference>
<sequence>MVLLNISHKHENKACVKYKTIANWENTYKHLVDIDISFLSAHRDPNILADAMIGLIRTSLLQNTKVVSVSSSKRTLKPWITMGALRCIRFRNKLQLQKRKDPFNVILIITYRRFRTYCSNLIKKLKRQYHKNQILNSLKNPKLLWRKINDITHYKKPKASSIHLLHITPHPLDSLNRVNQFFATIGKKLADEIITLTGQASRSVTYLNSLSQINSFVLLETDPAEVDSILGSLDSESASGWDCIPVGFLKLSRELVVPLISQLINMCFETGVFPDALKRSIITPVHKDGDKSDVNNYRPISVLTSLSKIIEKILNKRLVSYLNKYNIISDSQYGFRQRRSTQDAIIALTSEIVNKIDNGYKCVTVFLDLKKAFDTVSVPILVQRLEAIGIRGKALSLFDSYLRGRRQQVKIDNLLSEEENIIYGVPQGSVLGPSLFLVYINELCNLRSSGGKTFSYADDTAIVYIGDSWEEVCNNAEQGLVVIDRWLKASLLTINVIKTNYVCFSPSLRSKPGLNFKIRIHTCADHLNHNCNCQVLKHITSTRYLGIIVDDRGVDQLIPSVTRQNQRCINCSFLIPRNLRTHSLEQASTPMINLLQSWITPTQLSSECVLCTECLTLLQDRANTISEGLPAFGHRKLCFSCGNSILRATRTYPVRQDRQERNILVRRVPLHLISRLERVCAACWRSAVKEVQRHDQHDFNRPGLSDAGPSGDLNIPEPPPLPQQNLHTVTLHTTHQVRSNSTIISSTYKRAASTSNHCIFVNCFETERLLIPSSIKNLLLLNYKLYVPPTARICRHHLNHGRWSELSSQLRDFTGSQFDTIMNMMQRAAYYHIDFSNILIMPAYLCQFWLGMNSDQFYDLLNCIPSLAGQVPNATIALSIYLVKLRTGDSNERLATLFNKSRVTLERLMNKARECLINEFVPLYLGFNHMTVEDVASRNRIIPEGLFGNPDLPPNSKPAIVICDATYVFIQSSSNYLFQKQTYSLQKLDNLVKPFMIVSCDGHIVDCLGPYKATTNDASITCLNLCNEESCLRSFFRRGDIFILDRGFRDVINELQRYGFVAHMPEYLLENEHQLTTQQANRSRLVTMCRWVVEVVNGRVKRDFRLFRHVFNNRAALHLKNDFRISCALINKFHVVIENPPEALEYVRIAKDRLSLENHLATYVEQANLNRRRVNFQMINSNNPHLDRFPQLTITDLKRLALGTYQLKQATSYYGEHIRQTGIYSIEVNNTLDDDVPLILGLNNYLLRGRIKSRHVNNRTYHTYLLISRDDAVANTLDTIVGYCCSCLIGKRTVGCCAHIMTIVWYLSWGRYNDVTAPASALDNFFQEYDE</sequence>
<name>A0AAV1L8K2_9NEOP</name>
<dbReference type="SUPFAM" id="SSF56672">
    <property type="entry name" value="DNA/RNA polymerases"/>
    <property type="match status" value="1"/>
</dbReference>
<accession>A0AAV1L8K2</accession>
<dbReference type="PROSITE" id="PS50878">
    <property type="entry name" value="RT_POL"/>
    <property type="match status" value="1"/>
</dbReference>
<dbReference type="InterPro" id="IPR000477">
    <property type="entry name" value="RT_dom"/>
</dbReference>
<dbReference type="Proteomes" id="UP001314205">
    <property type="component" value="Unassembled WGS sequence"/>
</dbReference>
<dbReference type="GO" id="GO:0071897">
    <property type="term" value="P:DNA biosynthetic process"/>
    <property type="evidence" value="ECO:0007669"/>
    <property type="project" value="UniProtKB-ARBA"/>
</dbReference>
<dbReference type="InterPro" id="IPR043502">
    <property type="entry name" value="DNA/RNA_pol_sf"/>
</dbReference>
<protein>
    <recommendedName>
        <fullName evidence="3">Reverse transcriptase domain-containing protein</fullName>
    </recommendedName>
</protein>
<evidence type="ECO:0000313" key="4">
    <source>
        <dbReference type="EMBL" id="CAK1591761.1"/>
    </source>
</evidence>
<dbReference type="Pfam" id="PF00078">
    <property type="entry name" value="RVT_1"/>
    <property type="match status" value="1"/>
</dbReference>
<feature type="domain" description="Reverse transcriptase" evidence="3">
    <location>
        <begin position="266"/>
        <end position="549"/>
    </location>
</feature>
<dbReference type="Pfam" id="PF13359">
    <property type="entry name" value="DDE_Tnp_4"/>
    <property type="match status" value="1"/>
</dbReference>
<evidence type="ECO:0000256" key="2">
    <source>
        <dbReference type="ARBA" id="ARBA00022723"/>
    </source>
</evidence>
<dbReference type="InterPro" id="IPR027806">
    <property type="entry name" value="HARBI1_dom"/>
</dbReference>
<comment type="caution">
    <text evidence="4">The sequence shown here is derived from an EMBL/GenBank/DDBJ whole genome shotgun (WGS) entry which is preliminary data.</text>
</comment>
<proteinExistence type="predicted"/>
<evidence type="ECO:0000256" key="1">
    <source>
        <dbReference type="ARBA" id="ARBA00001968"/>
    </source>
</evidence>
<dbReference type="EMBL" id="CAVLGL010000087">
    <property type="protein sequence ID" value="CAK1591761.1"/>
    <property type="molecule type" value="Genomic_DNA"/>
</dbReference>
<dbReference type="CDD" id="cd01650">
    <property type="entry name" value="RT_nLTR_like"/>
    <property type="match status" value="1"/>
</dbReference>
<gene>
    <name evidence="4" type="ORF">PARMNEM_LOCUS11926</name>
</gene>
<organism evidence="4 5">
    <name type="scientific">Parnassius mnemosyne</name>
    <name type="common">clouded apollo</name>
    <dbReference type="NCBI Taxonomy" id="213953"/>
    <lineage>
        <taxon>Eukaryota</taxon>
        <taxon>Metazoa</taxon>
        <taxon>Ecdysozoa</taxon>
        <taxon>Arthropoda</taxon>
        <taxon>Hexapoda</taxon>
        <taxon>Insecta</taxon>
        <taxon>Pterygota</taxon>
        <taxon>Neoptera</taxon>
        <taxon>Endopterygota</taxon>
        <taxon>Lepidoptera</taxon>
        <taxon>Glossata</taxon>
        <taxon>Ditrysia</taxon>
        <taxon>Papilionoidea</taxon>
        <taxon>Papilionidae</taxon>
        <taxon>Parnassiinae</taxon>
        <taxon>Parnassini</taxon>
        <taxon>Parnassius</taxon>
        <taxon>Driopa</taxon>
    </lineage>
</organism>
<reference evidence="4 5" key="1">
    <citation type="submission" date="2023-11" db="EMBL/GenBank/DDBJ databases">
        <authorList>
            <person name="Hedman E."/>
            <person name="Englund M."/>
            <person name="Stromberg M."/>
            <person name="Nyberg Akerstrom W."/>
            <person name="Nylinder S."/>
            <person name="Jareborg N."/>
            <person name="Kallberg Y."/>
            <person name="Kronander E."/>
        </authorList>
    </citation>
    <scope>NUCLEOTIDE SEQUENCE [LARGE SCALE GENOMIC DNA]</scope>
</reference>
<comment type="cofactor">
    <cofactor evidence="1">
        <name>a divalent metal cation</name>
        <dbReference type="ChEBI" id="CHEBI:60240"/>
    </cofactor>
</comment>
<keyword evidence="5" id="KW-1185">Reference proteome</keyword>
<evidence type="ECO:0000313" key="5">
    <source>
        <dbReference type="Proteomes" id="UP001314205"/>
    </source>
</evidence>
<evidence type="ECO:0000259" key="3">
    <source>
        <dbReference type="PROSITE" id="PS50878"/>
    </source>
</evidence>
<keyword evidence="2" id="KW-0479">Metal-binding</keyword>
<dbReference type="GO" id="GO:0046872">
    <property type="term" value="F:metal ion binding"/>
    <property type="evidence" value="ECO:0007669"/>
    <property type="project" value="UniProtKB-KW"/>
</dbReference>